<feature type="region of interest" description="Disordered" evidence="1">
    <location>
        <begin position="1"/>
        <end position="23"/>
    </location>
</feature>
<dbReference type="Proteomes" id="UP000236291">
    <property type="component" value="Unassembled WGS sequence"/>
</dbReference>
<evidence type="ECO:0000256" key="1">
    <source>
        <dbReference type="SAM" id="MobiDB-lite"/>
    </source>
</evidence>
<organism evidence="2 3">
    <name type="scientific">Trifolium pratense</name>
    <name type="common">Red clover</name>
    <dbReference type="NCBI Taxonomy" id="57577"/>
    <lineage>
        <taxon>Eukaryota</taxon>
        <taxon>Viridiplantae</taxon>
        <taxon>Streptophyta</taxon>
        <taxon>Embryophyta</taxon>
        <taxon>Tracheophyta</taxon>
        <taxon>Spermatophyta</taxon>
        <taxon>Magnoliopsida</taxon>
        <taxon>eudicotyledons</taxon>
        <taxon>Gunneridae</taxon>
        <taxon>Pentapetalae</taxon>
        <taxon>rosids</taxon>
        <taxon>fabids</taxon>
        <taxon>Fabales</taxon>
        <taxon>Fabaceae</taxon>
        <taxon>Papilionoideae</taxon>
        <taxon>50 kb inversion clade</taxon>
        <taxon>NPAAA clade</taxon>
        <taxon>Hologalegina</taxon>
        <taxon>IRL clade</taxon>
        <taxon>Trifolieae</taxon>
        <taxon>Trifolium</taxon>
    </lineage>
</organism>
<evidence type="ECO:0000313" key="2">
    <source>
        <dbReference type="EMBL" id="PNX65090.1"/>
    </source>
</evidence>
<name>A0A2K3KFM5_TRIPR</name>
<sequence length="23" mass="2668">MTQSEEELDEDVKEAVKTKLEDT</sequence>
<dbReference type="EMBL" id="ASHM01174551">
    <property type="protein sequence ID" value="PNX65090.1"/>
    <property type="molecule type" value="Genomic_DNA"/>
</dbReference>
<proteinExistence type="predicted"/>
<accession>A0A2K3KFM5</accession>
<evidence type="ECO:0000313" key="3">
    <source>
        <dbReference type="Proteomes" id="UP000236291"/>
    </source>
</evidence>
<feature type="compositionally biased region" description="Acidic residues" evidence="1">
    <location>
        <begin position="1"/>
        <end position="12"/>
    </location>
</feature>
<protein>
    <submittedName>
        <fullName evidence="2">Uncharacterized protein</fullName>
    </submittedName>
</protein>
<feature type="non-terminal residue" evidence="2">
    <location>
        <position position="23"/>
    </location>
</feature>
<gene>
    <name evidence="2" type="ORF">L195_g062428</name>
</gene>
<reference evidence="2 3" key="2">
    <citation type="journal article" date="2017" name="Front. Plant Sci.">
        <title>Gene Classification and Mining of Molecular Markers Useful in Red Clover (Trifolium pratense) Breeding.</title>
        <authorList>
            <person name="Istvanek J."/>
            <person name="Dluhosova J."/>
            <person name="Dluhos P."/>
            <person name="Patkova L."/>
            <person name="Nedelnik J."/>
            <person name="Repkova J."/>
        </authorList>
    </citation>
    <scope>NUCLEOTIDE SEQUENCE [LARGE SCALE GENOMIC DNA]</scope>
    <source>
        <strain evidence="3">cv. Tatra</strain>
        <tissue evidence="2">Young leaves</tissue>
    </source>
</reference>
<reference evidence="2 3" key="1">
    <citation type="journal article" date="2014" name="Am. J. Bot.">
        <title>Genome assembly and annotation for red clover (Trifolium pratense; Fabaceae).</title>
        <authorList>
            <person name="Istvanek J."/>
            <person name="Jaros M."/>
            <person name="Krenek A."/>
            <person name="Repkova J."/>
        </authorList>
    </citation>
    <scope>NUCLEOTIDE SEQUENCE [LARGE SCALE GENOMIC DNA]</scope>
    <source>
        <strain evidence="3">cv. Tatra</strain>
        <tissue evidence="2">Young leaves</tissue>
    </source>
</reference>
<dbReference type="AlphaFoldDB" id="A0A2K3KFM5"/>
<feature type="compositionally biased region" description="Basic and acidic residues" evidence="1">
    <location>
        <begin position="13"/>
        <end position="23"/>
    </location>
</feature>
<comment type="caution">
    <text evidence="2">The sequence shown here is derived from an EMBL/GenBank/DDBJ whole genome shotgun (WGS) entry which is preliminary data.</text>
</comment>